<accession>A0A7Y4GU69</accession>
<evidence type="ECO:0000256" key="1">
    <source>
        <dbReference type="SAM" id="Phobius"/>
    </source>
</evidence>
<dbReference type="RefSeq" id="WP_171580949.1">
    <property type="nucleotide sequence ID" value="NZ_JAAVLX010000006.1"/>
</dbReference>
<reference evidence="2 3" key="1">
    <citation type="submission" date="2020-03" db="EMBL/GenBank/DDBJ databases">
        <title>Bradyrhizobium diversity isolated from nodules of Indigofera sp.</title>
        <authorList>
            <person name="Klepa M."/>
            <person name="Helene L."/>
            <person name="Hungria M."/>
        </authorList>
    </citation>
    <scope>NUCLEOTIDE SEQUENCE [LARGE SCALE GENOMIC DNA]</scope>
    <source>
        <strain evidence="2 3">WSM 1791</strain>
    </source>
</reference>
<dbReference type="Proteomes" id="UP000544122">
    <property type="component" value="Unassembled WGS sequence"/>
</dbReference>
<protein>
    <submittedName>
        <fullName evidence="2">Uncharacterized protein</fullName>
    </submittedName>
</protein>
<name>A0A7Y4GU69_9BRAD</name>
<dbReference type="AlphaFoldDB" id="A0A7Y4GU69"/>
<organism evidence="2 3">
    <name type="scientific">Bradyrhizobium australiense</name>
    <dbReference type="NCBI Taxonomy" id="2721161"/>
    <lineage>
        <taxon>Bacteria</taxon>
        <taxon>Pseudomonadati</taxon>
        <taxon>Pseudomonadota</taxon>
        <taxon>Alphaproteobacteria</taxon>
        <taxon>Hyphomicrobiales</taxon>
        <taxon>Nitrobacteraceae</taxon>
        <taxon>Bradyrhizobium</taxon>
    </lineage>
</organism>
<keyword evidence="1" id="KW-1133">Transmembrane helix</keyword>
<keyword evidence="3" id="KW-1185">Reference proteome</keyword>
<gene>
    <name evidence="2" type="ORF">HCN58_19255</name>
</gene>
<evidence type="ECO:0000313" key="3">
    <source>
        <dbReference type="Proteomes" id="UP000544122"/>
    </source>
</evidence>
<keyword evidence="1" id="KW-0812">Transmembrane</keyword>
<sequence>MLAFGPLDRRLDTRKWIAIGGTSAIILLLAVLALFSHLPSSLHGLLLRLQ</sequence>
<proteinExistence type="predicted"/>
<evidence type="ECO:0000313" key="2">
    <source>
        <dbReference type="EMBL" id="NOJ41693.1"/>
    </source>
</evidence>
<dbReference type="EMBL" id="JAAVLX010000006">
    <property type="protein sequence ID" value="NOJ41693.1"/>
    <property type="molecule type" value="Genomic_DNA"/>
</dbReference>
<feature type="transmembrane region" description="Helical" evidence="1">
    <location>
        <begin position="16"/>
        <end position="38"/>
    </location>
</feature>
<comment type="caution">
    <text evidence="2">The sequence shown here is derived from an EMBL/GenBank/DDBJ whole genome shotgun (WGS) entry which is preliminary data.</text>
</comment>
<keyword evidence="1" id="KW-0472">Membrane</keyword>